<dbReference type="STRING" id="716816.BST96_19425"/>
<evidence type="ECO:0000313" key="6">
    <source>
        <dbReference type="Proteomes" id="UP000193450"/>
    </source>
</evidence>
<dbReference type="SMART" id="SM00530">
    <property type="entry name" value="HTH_XRE"/>
    <property type="match status" value="1"/>
</dbReference>
<dbReference type="Proteomes" id="UP000193450">
    <property type="component" value="Chromosome"/>
</dbReference>
<sequence>MTDLEIDLEKQLKAIREHKTDLSKLRTHKLQDPVPPAEIRERLGLSQDAFAALLNISVKTLRNWEQGQRSPQGPALALLRIIDRNPEVLFN</sequence>
<dbReference type="PANTHER" id="PTHR36511">
    <property type="entry name" value="MERR FAMILY BACTERIAL REGULATORY PROTEIN"/>
    <property type="match status" value="1"/>
</dbReference>
<name>A0A1X9NGB3_9GAMM</name>
<gene>
    <name evidence="5" type="ORF">BST96_19425</name>
</gene>
<evidence type="ECO:0000256" key="3">
    <source>
        <dbReference type="ARBA" id="ARBA00023163"/>
    </source>
</evidence>
<evidence type="ECO:0000256" key="2">
    <source>
        <dbReference type="ARBA" id="ARBA00023125"/>
    </source>
</evidence>
<dbReference type="SUPFAM" id="SSF47413">
    <property type="entry name" value="lambda repressor-like DNA-binding domains"/>
    <property type="match status" value="1"/>
</dbReference>
<keyword evidence="6" id="KW-1185">Reference proteome</keyword>
<keyword evidence="2" id="KW-0238">DNA-binding</keyword>
<dbReference type="OrthoDB" id="9799384at2"/>
<dbReference type="KEGG" id="osg:BST96_19425"/>
<organism evidence="5 6">
    <name type="scientific">Oceanicoccus sagamiensis</name>
    <dbReference type="NCBI Taxonomy" id="716816"/>
    <lineage>
        <taxon>Bacteria</taxon>
        <taxon>Pseudomonadati</taxon>
        <taxon>Pseudomonadota</taxon>
        <taxon>Gammaproteobacteria</taxon>
        <taxon>Cellvibrionales</taxon>
        <taxon>Spongiibacteraceae</taxon>
        <taxon>Oceanicoccus</taxon>
    </lineage>
</organism>
<dbReference type="InterPro" id="IPR001387">
    <property type="entry name" value="Cro/C1-type_HTH"/>
</dbReference>
<dbReference type="CDD" id="cd00093">
    <property type="entry name" value="HTH_XRE"/>
    <property type="match status" value="1"/>
</dbReference>
<dbReference type="PANTHER" id="PTHR36511:SF4">
    <property type="entry name" value="ANTITOXIN MQSA"/>
    <property type="match status" value="1"/>
</dbReference>
<dbReference type="AlphaFoldDB" id="A0A1X9NGB3"/>
<protein>
    <recommendedName>
        <fullName evidence="4">HTH cro/C1-type domain-containing protein</fullName>
    </recommendedName>
</protein>
<keyword evidence="3" id="KW-0804">Transcription</keyword>
<dbReference type="GO" id="GO:0003677">
    <property type="term" value="F:DNA binding"/>
    <property type="evidence" value="ECO:0007669"/>
    <property type="project" value="UniProtKB-KW"/>
</dbReference>
<accession>A0A1X9NGB3</accession>
<dbReference type="Gene3D" id="1.10.260.40">
    <property type="entry name" value="lambda repressor-like DNA-binding domains"/>
    <property type="match status" value="1"/>
</dbReference>
<dbReference type="InterPro" id="IPR052359">
    <property type="entry name" value="HTH-type_reg/antitoxin"/>
</dbReference>
<dbReference type="EMBL" id="CP019343">
    <property type="protein sequence ID" value="ARN76074.1"/>
    <property type="molecule type" value="Genomic_DNA"/>
</dbReference>
<proteinExistence type="predicted"/>
<dbReference type="Pfam" id="PF01381">
    <property type="entry name" value="HTH_3"/>
    <property type="match status" value="1"/>
</dbReference>
<evidence type="ECO:0000256" key="1">
    <source>
        <dbReference type="ARBA" id="ARBA00023015"/>
    </source>
</evidence>
<reference evidence="5 6" key="1">
    <citation type="submission" date="2016-11" db="EMBL/GenBank/DDBJ databases">
        <title>Trade-off between light-utilization and light-protection in marine flavobacteria.</title>
        <authorList>
            <person name="Kumagai Y."/>
        </authorList>
    </citation>
    <scope>NUCLEOTIDE SEQUENCE [LARGE SCALE GENOMIC DNA]</scope>
    <source>
        <strain evidence="5 6">NBRC 107125</strain>
    </source>
</reference>
<dbReference type="RefSeq" id="WP_085760276.1">
    <property type="nucleotide sequence ID" value="NZ_CP019343.1"/>
</dbReference>
<dbReference type="PROSITE" id="PS50943">
    <property type="entry name" value="HTH_CROC1"/>
    <property type="match status" value="1"/>
</dbReference>
<evidence type="ECO:0000259" key="4">
    <source>
        <dbReference type="PROSITE" id="PS50943"/>
    </source>
</evidence>
<feature type="domain" description="HTH cro/C1-type" evidence="4">
    <location>
        <begin position="38"/>
        <end position="89"/>
    </location>
</feature>
<keyword evidence="1" id="KW-0805">Transcription regulation</keyword>
<dbReference type="InterPro" id="IPR010982">
    <property type="entry name" value="Lambda_DNA-bd_dom_sf"/>
</dbReference>
<evidence type="ECO:0000313" key="5">
    <source>
        <dbReference type="EMBL" id="ARN76074.1"/>
    </source>
</evidence>